<organism evidence="12 13">
    <name type="scientific">Ancylostoma ceylanicum</name>
    <dbReference type="NCBI Taxonomy" id="53326"/>
    <lineage>
        <taxon>Eukaryota</taxon>
        <taxon>Metazoa</taxon>
        <taxon>Ecdysozoa</taxon>
        <taxon>Nematoda</taxon>
        <taxon>Chromadorea</taxon>
        <taxon>Rhabditida</taxon>
        <taxon>Rhabditina</taxon>
        <taxon>Rhabditomorpha</taxon>
        <taxon>Strongyloidea</taxon>
        <taxon>Ancylostomatidae</taxon>
        <taxon>Ancylostomatinae</taxon>
        <taxon>Ancylostoma</taxon>
    </lineage>
</organism>
<keyword evidence="8" id="KW-0325">Glycoprotein</keyword>
<dbReference type="PROSITE" id="PS50125">
    <property type="entry name" value="GUANYLATE_CYCLASE_2"/>
    <property type="match status" value="1"/>
</dbReference>
<proteinExistence type="inferred from homology"/>
<evidence type="ECO:0000256" key="8">
    <source>
        <dbReference type="ARBA" id="ARBA00023180"/>
    </source>
</evidence>
<dbReference type="STRING" id="53326.A0A016W8K7"/>
<dbReference type="InterPro" id="IPR050401">
    <property type="entry name" value="Cyclic_nucleotide_synthase"/>
</dbReference>
<dbReference type="Pfam" id="PF00211">
    <property type="entry name" value="Guanylate_cyc"/>
    <property type="match status" value="2"/>
</dbReference>
<evidence type="ECO:0000259" key="11">
    <source>
        <dbReference type="PROSITE" id="PS50125"/>
    </source>
</evidence>
<keyword evidence="13" id="KW-1185">Reference proteome</keyword>
<evidence type="ECO:0000256" key="7">
    <source>
        <dbReference type="ARBA" id="ARBA00023170"/>
    </source>
</evidence>
<dbReference type="GO" id="GO:0000166">
    <property type="term" value="F:nucleotide binding"/>
    <property type="evidence" value="ECO:0007669"/>
    <property type="project" value="UniProtKB-KW"/>
</dbReference>
<comment type="catalytic activity">
    <reaction evidence="1">
        <text>GTP = 3',5'-cyclic GMP + diphosphate</text>
        <dbReference type="Rhea" id="RHEA:13665"/>
        <dbReference type="ChEBI" id="CHEBI:33019"/>
        <dbReference type="ChEBI" id="CHEBI:37565"/>
        <dbReference type="ChEBI" id="CHEBI:57746"/>
        <dbReference type="EC" id="4.6.1.2"/>
    </reaction>
</comment>
<comment type="subcellular location">
    <subcellularLocation>
        <location evidence="2">Membrane</location>
    </subcellularLocation>
</comment>
<keyword evidence="3" id="KW-0812">Transmembrane</keyword>
<evidence type="ECO:0000256" key="1">
    <source>
        <dbReference type="ARBA" id="ARBA00001436"/>
    </source>
</evidence>
<feature type="domain" description="Guanylate cyclase" evidence="11">
    <location>
        <begin position="42"/>
        <end position="172"/>
    </location>
</feature>
<evidence type="ECO:0000256" key="6">
    <source>
        <dbReference type="ARBA" id="ARBA00023136"/>
    </source>
</evidence>
<keyword evidence="9 10" id="KW-0456">Lyase</keyword>
<keyword evidence="6" id="KW-0472">Membrane</keyword>
<evidence type="ECO:0000256" key="10">
    <source>
        <dbReference type="RuleBase" id="RU000405"/>
    </source>
</evidence>
<evidence type="ECO:0000313" key="13">
    <source>
        <dbReference type="Proteomes" id="UP000024635"/>
    </source>
</evidence>
<evidence type="ECO:0000256" key="4">
    <source>
        <dbReference type="ARBA" id="ARBA00022741"/>
    </source>
</evidence>
<sequence length="270" mass="29978">MLSRWRLRPQCFLIAGTHIRRQIAEKLRLGQAIAPESFDSVSIFFSDIVSFTELSSKCSPMQVVDFLNEFYTVFDSKIEERDVYKVETIGDAYLCVSGLPHRNGTDHIKEICSMSVTILKDLRNFRIMHMPTERVMIRIGVHTGPCVAGVVGLAMPKYCLFGDTVNTASRMESNGKGEPTRVECTIASTYTSEIGGISGGCAFDEDDGNGSSDKAGKVHMSEQAAVLLADKYPEFRTEPRGEVIIKGKGVMSTFWLVIDDESDSQMSQYI</sequence>
<accession>A0A016W8K7</accession>
<dbReference type="PROSITE" id="PS00452">
    <property type="entry name" value="GUANYLATE_CYCLASE_1"/>
    <property type="match status" value="1"/>
</dbReference>
<dbReference type="GO" id="GO:0004016">
    <property type="term" value="F:adenylate cyclase activity"/>
    <property type="evidence" value="ECO:0007669"/>
    <property type="project" value="TreeGrafter"/>
</dbReference>
<dbReference type="CDD" id="cd07302">
    <property type="entry name" value="CHD"/>
    <property type="match status" value="1"/>
</dbReference>
<dbReference type="Proteomes" id="UP000024635">
    <property type="component" value="Unassembled WGS sequence"/>
</dbReference>
<evidence type="ECO:0000256" key="3">
    <source>
        <dbReference type="ARBA" id="ARBA00022692"/>
    </source>
</evidence>
<reference evidence="13" key="1">
    <citation type="journal article" date="2015" name="Nat. Genet.">
        <title>The genome and transcriptome of the zoonotic hookworm Ancylostoma ceylanicum identify infection-specific gene families.</title>
        <authorList>
            <person name="Schwarz E.M."/>
            <person name="Hu Y."/>
            <person name="Antoshechkin I."/>
            <person name="Miller M.M."/>
            <person name="Sternberg P.W."/>
            <person name="Aroian R.V."/>
        </authorList>
    </citation>
    <scope>NUCLEOTIDE SEQUENCE</scope>
    <source>
        <strain evidence="13">HY135</strain>
    </source>
</reference>
<keyword evidence="7" id="KW-0675">Receptor</keyword>
<dbReference type="AlphaFoldDB" id="A0A016W8K7"/>
<evidence type="ECO:0000256" key="5">
    <source>
        <dbReference type="ARBA" id="ARBA00022989"/>
    </source>
</evidence>
<dbReference type="InterPro" id="IPR018297">
    <property type="entry name" value="A/G_cyclase_CS"/>
</dbReference>
<dbReference type="GO" id="GO:0007168">
    <property type="term" value="P:receptor guanylyl cyclase signaling pathway"/>
    <property type="evidence" value="ECO:0007669"/>
    <property type="project" value="TreeGrafter"/>
</dbReference>
<dbReference type="GO" id="GO:0005886">
    <property type="term" value="C:plasma membrane"/>
    <property type="evidence" value="ECO:0007669"/>
    <property type="project" value="TreeGrafter"/>
</dbReference>
<comment type="similarity">
    <text evidence="10">Belongs to the adenylyl cyclase class-4/guanylyl cyclase family.</text>
</comment>
<evidence type="ECO:0000313" key="12">
    <source>
        <dbReference type="EMBL" id="EYC35607.1"/>
    </source>
</evidence>
<dbReference type="GO" id="GO:0035556">
    <property type="term" value="P:intracellular signal transduction"/>
    <property type="evidence" value="ECO:0007669"/>
    <property type="project" value="InterPro"/>
</dbReference>
<dbReference type="EMBL" id="JARK01000615">
    <property type="protein sequence ID" value="EYC35607.1"/>
    <property type="molecule type" value="Genomic_DNA"/>
</dbReference>
<dbReference type="PANTHER" id="PTHR11920">
    <property type="entry name" value="GUANYLYL CYCLASE"/>
    <property type="match status" value="1"/>
</dbReference>
<name>A0A016W8K7_9BILA</name>
<keyword evidence="5" id="KW-1133">Transmembrane helix</keyword>
<dbReference type="SUPFAM" id="SSF55073">
    <property type="entry name" value="Nucleotide cyclase"/>
    <property type="match status" value="2"/>
</dbReference>
<dbReference type="GO" id="GO:0001653">
    <property type="term" value="F:peptide receptor activity"/>
    <property type="evidence" value="ECO:0007669"/>
    <property type="project" value="TreeGrafter"/>
</dbReference>
<dbReference type="FunFam" id="3.30.70.1230:FF:000030">
    <property type="entry name" value="Si:ch211-215j19.12"/>
    <property type="match status" value="1"/>
</dbReference>
<evidence type="ECO:0000256" key="2">
    <source>
        <dbReference type="ARBA" id="ARBA00004370"/>
    </source>
</evidence>
<gene>
    <name evidence="12" type="primary">Acey_s1015.g3396</name>
    <name evidence="12" type="ORF">Y032_1015g3396</name>
</gene>
<comment type="caution">
    <text evidence="12">The sequence shown here is derived from an EMBL/GenBank/DDBJ whole genome shotgun (WGS) entry which is preliminary data.</text>
</comment>
<dbReference type="InterPro" id="IPR029787">
    <property type="entry name" value="Nucleotide_cyclase"/>
</dbReference>
<protein>
    <recommendedName>
        <fullName evidence="11">Guanylate cyclase domain-containing protein</fullName>
    </recommendedName>
</protein>
<dbReference type="InterPro" id="IPR001054">
    <property type="entry name" value="A/G_cyclase"/>
</dbReference>
<dbReference type="SMART" id="SM00044">
    <property type="entry name" value="CYCc"/>
    <property type="match status" value="1"/>
</dbReference>
<dbReference type="PANTHER" id="PTHR11920:SF501">
    <property type="entry name" value="GUANYLATE CYCLASE 32E"/>
    <property type="match status" value="1"/>
</dbReference>
<evidence type="ECO:0000256" key="9">
    <source>
        <dbReference type="ARBA" id="ARBA00023239"/>
    </source>
</evidence>
<dbReference type="OrthoDB" id="60033at2759"/>
<dbReference type="GO" id="GO:0004383">
    <property type="term" value="F:guanylate cyclase activity"/>
    <property type="evidence" value="ECO:0007669"/>
    <property type="project" value="UniProtKB-EC"/>
</dbReference>
<keyword evidence="4" id="KW-0547">Nucleotide-binding</keyword>
<dbReference type="Gene3D" id="3.30.70.1230">
    <property type="entry name" value="Nucleotide cyclase"/>
    <property type="match status" value="2"/>
</dbReference>